<dbReference type="KEGG" id="ang:An01g00010"/>
<reference evidence="1" key="2">
    <citation type="submission" date="2025-08" db="UniProtKB">
        <authorList>
            <consortium name="RefSeq"/>
        </authorList>
    </citation>
    <scope>IDENTIFICATION</scope>
</reference>
<name>A0AAJ8BKX5_ASPNG</name>
<proteinExistence type="predicted"/>
<sequence>PPTFQLQLSTVEADPPRVKQIGNDNKPISRDKNGALVKHEGVSEHSADFIVSMTEKSAFMIFMIDLLNANRHLRLAGGIGKEQVALNIRGVTTSEPIQRWSHLLFISALVSVSSRDLLVCI</sequence>
<evidence type="ECO:0000313" key="1">
    <source>
        <dbReference type="RefSeq" id="XP_059599562.1"/>
    </source>
</evidence>
<protein>
    <submittedName>
        <fullName evidence="1">Uncharacterized protein</fullName>
    </submittedName>
</protein>
<reference evidence="1" key="1">
    <citation type="submission" date="2025-02" db="EMBL/GenBank/DDBJ databases">
        <authorList>
            <consortium name="NCBI Genome Project"/>
        </authorList>
    </citation>
    <scope>NUCLEOTIDE SEQUENCE</scope>
</reference>
<gene>
    <name evidence="1" type="ORF">An01g00010</name>
</gene>
<feature type="non-terminal residue" evidence="1">
    <location>
        <position position="1"/>
    </location>
</feature>
<dbReference type="AlphaFoldDB" id="A0AAJ8BKX5"/>
<accession>A0AAJ8BKX5</accession>
<dbReference type="VEuPathDB" id="FungiDB:An01g00010"/>
<dbReference type="RefSeq" id="XP_059599562.1">
    <property type="nucleotide sequence ID" value="XM_059743557.1"/>
</dbReference>
<organism evidence="1">
    <name type="scientific">Aspergillus niger</name>
    <dbReference type="NCBI Taxonomy" id="5061"/>
    <lineage>
        <taxon>Eukaryota</taxon>
        <taxon>Fungi</taxon>
        <taxon>Dikarya</taxon>
        <taxon>Ascomycota</taxon>
        <taxon>Pezizomycotina</taxon>
        <taxon>Eurotiomycetes</taxon>
        <taxon>Eurotiomycetidae</taxon>
        <taxon>Eurotiales</taxon>
        <taxon>Aspergillaceae</taxon>
        <taxon>Aspergillus</taxon>
        <taxon>Aspergillus subgen. Circumdati</taxon>
    </lineage>
</organism>
<dbReference type="GeneID" id="84589810"/>